<dbReference type="InterPro" id="IPR002822">
    <property type="entry name" value="Ni_insertion"/>
</dbReference>
<sequence>MSKTIYLECSRGISGDMFAAALLDLGADPEILRKQLDSLSIEGADIKISRVKKAGLDVCDFDVVLDKVHENHDHDMHYLYGSHGGGLEKQAKACEPEGAGGGADSHHKSGFEHDHGQNHEYSHEHRGLTEILEILRRGSLSKGAAALAEKIFRILAGAEAKAHGVPEEQVHFHEVGAVDSILDIAAAAICMDNLGITHVIIPQINEGRGAVRCRHGVLPVPVPAVVNIAADYGLPLHIMEEEGEFVTPTGAAIAAAIRTGGKLPERFTVKRTGMGAGKRAYEKPGILRAFLIEEETEVESDRICKLESNIDDCTGEALGFVMERLLQAGARDVHYTPVYMKKNRPAYQLDVICNPSDVPAMERIIFQETSTIGIRRMEMDRSVLNRSAGTVKTVWGEVRVKICRLPEGVRCYPEYEDVASLCRDHGIAYPDVYQEVLRECGDCYGGL</sequence>
<dbReference type="Gene3D" id="3.30.70.1380">
    <property type="entry name" value="Transcriptional regulatory protein pf0864 domain like"/>
    <property type="match status" value="1"/>
</dbReference>
<keyword evidence="1 2" id="KW-0533">Nickel</keyword>
<comment type="catalytic activity">
    <reaction evidence="2">
        <text>Ni(II)-pyridinium-3,5-bisthiocarboxylate mononucleotide = pyridinium-3,5-bisthiocarboxylate mononucleotide + Ni(2+)</text>
        <dbReference type="Rhea" id="RHEA:54784"/>
        <dbReference type="ChEBI" id="CHEBI:49786"/>
        <dbReference type="ChEBI" id="CHEBI:137372"/>
        <dbReference type="ChEBI" id="CHEBI:137373"/>
        <dbReference type="EC" id="4.99.1.12"/>
    </reaction>
</comment>
<evidence type="ECO:0000313" key="5">
    <source>
        <dbReference type="Proteomes" id="UP000515860"/>
    </source>
</evidence>
<dbReference type="AlphaFoldDB" id="A0A7G9GG90"/>
<evidence type="ECO:0000256" key="2">
    <source>
        <dbReference type="HAMAP-Rule" id="MF_01074"/>
    </source>
</evidence>
<protein>
    <recommendedName>
        <fullName evidence="2">Pyridinium-3,5-bisthiocarboxylic acid mononucleotide nickel insertion protein</fullName>
        <shortName evidence="2">P2TMN nickel insertion protein</shortName>
        <ecNumber evidence="2">4.99.1.12</ecNumber>
    </recommendedName>
    <alternativeName>
        <fullName evidence="2">Nickel-pincer cofactor biosynthesis protein LarC</fullName>
    </alternativeName>
</protein>
<dbReference type="Proteomes" id="UP000515860">
    <property type="component" value="Chromosome"/>
</dbReference>
<feature type="region of interest" description="Disordered" evidence="3">
    <location>
        <begin position="92"/>
        <end position="119"/>
    </location>
</feature>
<dbReference type="KEGG" id="whj:H9Q79_05925"/>
<comment type="similarity">
    <text evidence="2">Belongs to the LarC family.</text>
</comment>
<reference evidence="4 5" key="1">
    <citation type="submission" date="2020-08" db="EMBL/GenBank/DDBJ databases">
        <authorList>
            <person name="Liu C."/>
            <person name="Sun Q."/>
        </authorList>
    </citation>
    <scope>NUCLEOTIDE SEQUENCE [LARGE SCALE GENOMIC DNA]</scope>
    <source>
        <strain evidence="4 5">NSJ-29</strain>
    </source>
</reference>
<dbReference type="GO" id="GO:0051604">
    <property type="term" value="P:protein maturation"/>
    <property type="evidence" value="ECO:0007669"/>
    <property type="project" value="UniProtKB-UniRule"/>
</dbReference>
<dbReference type="EC" id="4.99.1.12" evidence="2"/>
<dbReference type="RefSeq" id="WP_118643875.1">
    <property type="nucleotide sequence ID" value="NZ_CP060635.1"/>
</dbReference>
<proteinExistence type="inferred from homology"/>
<accession>A0A7G9GG90</accession>
<name>A0A7G9GG90_9FIRM</name>
<dbReference type="GO" id="GO:0016151">
    <property type="term" value="F:nickel cation binding"/>
    <property type="evidence" value="ECO:0007669"/>
    <property type="project" value="UniProtKB-UniRule"/>
</dbReference>
<dbReference type="GO" id="GO:0016829">
    <property type="term" value="F:lyase activity"/>
    <property type="evidence" value="ECO:0007669"/>
    <property type="project" value="UniProtKB-UniRule"/>
</dbReference>
<keyword evidence="2" id="KW-0456">Lyase</keyword>
<organism evidence="4 5">
    <name type="scientific">Wansuia hejianensis</name>
    <dbReference type="NCBI Taxonomy" id="2763667"/>
    <lineage>
        <taxon>Bacteria</taxon>
        <taxon>Bacillati</taxon>
        <taxon>Bacillota</taxon>
        <taxon>Clostridia</taxon>
        <taxon>Lachnospirales</taxon>
        <taxon>Lachnospiraceae</taxon>
        <taxon>Wansuia</taxon>
    </lineage>
</organism>
<evidence type="ECO:0000256" key="3">
    <source>
        <dbReference type="SAM" id="MobiDB-lite"/>
    </source>
</evidence>
<keyword evidence="5" id="KW-1185">Reference proteome</keyword>
<evidence type="ECO:0000256" key="1">
    <source>
        <dbReference type="ARBA" id="ARBA00022596"/>
    </source>
</evidence>
<feature type="compositionally biased region" description="Basic and acidic residues" evidence="3">
    <location>
        <begin position="104"/>
        <end position="119"/>
    </location>
</feature>
<dbReference type="HAMAP" id="MF_01074">
    <property type="entry name" value="LarC"/>
    <property type="match status" value="1"/>
</dbReference>
<comment type="function">
    <text evidence="2">Involved in the biosynthesis of a nickel-pincer cofactor ((SCS)Ni(II) pincer complex). Binds Ni(2+), and functions in nickel delivery to pyridinium-3,5-bisthiocarboxylic acid mononucleotide (P2TMN), to form the mature cofactor. Is thus probably required for the activation of nickel-pincer cofactor-dependent enzymes.</text>
</comment>
<gene>
    <name evidence="2 4" type="primary">larC</name>
    <name evidence="4" type="ORF">H9Q79_05925</name>
</gene>
<dbReference type="PANTHER" id="PTHR36566">
    <property type="entry name" value="NICKEL INSERTION PROTEIN-RELATED"/>
    <property type="match status" value="1"/>
</dbReference>
<dbReference type="Pfam" id="PF01969">
    <property type="entry name" value="Ni_insertion"/>
    <property type="match status" value="1"/>
</dbReference>
<dbReference type="EMBL" id="CP060635">
    <property type="protein sequence ID" value="QNM09822.1"/>
    <property type="molecule type" value="Genomic_DNA"/>
</dbReference>
<evidence type="ECO:0000313" key="4">
    <source>
        <dbReference type="EMBL" id="QNM09822.1"/>
    </source>
</evidence>
<dbReference type="NCBIfam" id="TIGR00299">
    <property type="entry name" value="nickel pincer cofactor biosynthesis protein LarC"/>
    <property type="match status" value="1"/>
</dbReference>
<dbReference type="PANTHER" id="PTHR36566:SF1">
    <property type="entry name" value="PYRIDINIUM-3,5-BISTHIOCARBOXYLIC ACID MONONUCLEOTIDE NICKEL INSERTION PROTEIN"/>
    <property type="match status" value="1"/>
</dbReference>